<dbReference type="RefSeq" id="WP_338110094.1">
    <property type="nucleotide sequence ID" value="NZ_JACHWJ010000002.1"/>
</dbReference>
<keyword evidence="14" id="KW-0443">Lipid metabolism</keyword>
<keyword evidence="17" id="KW-1208">Phospholipid metabolism</keyword>
<keyword evidence="12 18" id="KW-0548">Nucleotidyltransferase</keyword>
<keyword evidence="11 18" id="KW-0812">Transmembrane</keyword>
<feature type="transmembrane region" description="Helical" evidence="21">
    <location>
        <begin position="149"/>
        <end position="166"/>
    </location>
</feature>
<keyword evidence="13 21" id="KW-1133">Transmembrane helix</keyword>
<evidence type="ECO:0000256" key="8">
    <source>
        <dbReference type="ARBA" id="ARBA00022475"/>
    </source>
</evidence>
<evidence type="ECO:0000256" key="7">
    <source>
        <dbReference type="ARBA" id="ARBA00019373"/>
    </source>
</evidence>
<dbReference type="Pfam" id="PF01148">
    <property type="entry name" value="CTP_transf_1"/>
    <property type="match status" value="1"/>
</dbReference>
<keyword evidence="16" id="KW-0594">Phospholipid biosynthesis</keyword>
<keyword evidence="19" id="KW-0175">Coiled coil</keyword>
<dbReference type="EC" id="2.7.7.41" evidence="6 18"/>
<organism evidence="22 23">
    <name type="scientific">Pseudoclavibacter helvolus</name>
    <dbReference type="NCBI Taxonomy" id="255205"/>
    <lineage>
        <taxon>Bacteria</taxon>
        <taxon>Bacillati</taxon>
        <taxon>Actinomycetota</taxon>
        <taxon>Actinomycetes</taxon>
        <taxon>Micrococcales</taxon>
        <taxon>Microbacteriaceae</taxon>
        <taxon>Pseudoclavibacter</taxon>
    </lineage>
</organism>
<feature type="transmembrane region" description="Helical" evidence="21">
    <location>
        <begin position="229"/>
        <end position="256"/>
    </location>
</feature>
<feature type="transmembrane region" description="Helical" evidence="21">
    <location>
        <begin position="302"/>
        <end position="320"/>
    </location>
</feature>
<feature type="transmembrane region" description="Helical" evidence="21">
    <location>
        <begin position="124"/>
        <end position="143"/>
    </location>
</feature>
<proteinExistence type="inferred from homology"/>
<evidence type="ECO:0000256" key="15">
    <source>
        <dbReference type="ARBA" id="ARBA00023136"/>
    </source>
</evidence>
<evidence type="ECO:0000256" key="16">
    <source>
        <dbReference type="ARBA" id="ARBA00023209"/>
    </source>
</evidence>
<dbReference type="EMBL" id="JACHWJ010000002">
    <property type="protein sequence ID" value="MBB2957736.1"/>
    <property type="molecule type" value="Genomic_DNA"/>
</dbReference>
<evidence type="ECO:0000256" key="10">
    <source>
        <dbReference type="ARBA" id="ARBA00022679"/>
    </source>
</evidence>
<reference evidence="22 23" key="1">
    <citation type="submission" date="2020-08" db="EMBL/GenBank/DDBJ databases">
        <title>Sequencing the genomes of 1000 actinobacteria strains.</title>
        <authorList>
            <person name="Klenk H.-P."/>
        </authorList>
    </citation>
    <scope>NUCLEOTIDE SEQUENCE [LARGE SCALE GENOMIC DNA]</scope>
    <source>
        <strain evidence="22 23">DSM 20419</strain>
    </source>
</reference>
<keyword evidence="8" id="KW-1003">Cell membrane</keyword>
<evidence type="ECO:0000256" key="19">
    <source>
        <dbReference type="SAM" id="Coils"/>
    </source>
</evidence>
<feature type="transmembrane region" description="Helical" evidence="21">
    <location>
        <begin position="200"/>
        <end position="217"/>
    </location>
</feature>
<evidence type="ECO:0000256" key="1">
    <source>
        <dbReference type="ARBA" id="ARBA00001698"/>
    </source>
</evidence>
<dbReference type="GO" id="GO:0005886">
    <property type="term" value="C:plasma membrane"/>
    <property type="evidence" value="ECO:0007669"/>
    <property type="project" value="UniProtKB-SubCell"/>
</dbReference>
<dbReference type="UniPathway" id="UPA00557">
    <property type="reaction ID" value="UER00614"/>
</dbReference>
<keyword evidence="23" id="KW-1185">Reference proteome</keyword>
<evidence type="ECO:0000256" key="14">
    <source>
        <dbReference type="ARBA" id="ARBA00023098"/>
    </source>
</evidence>
<evidence type="ECO:0000256" key="3">
    <source>
        <dbReference type="ARBA" id="ARBA00005119"/>
    </source>
</evidence>
<evidence type="ECO:0000256" key="6">
    <source>
        <dbReference type="ARBA" id="ARBA00012487"/>
    </source>
</evidence>
<dbReference type="InterPro" id="IPR000374">
    <property type="entry name" value="PC_trans"/>
</dbReference>
<dbReference type="AlphaFoldDB" id="A0A7W4YG67"/>
<comment type="pathway">
    <text evidence="3 18">Phospholipid metabolism; CDP-diacylglycerol biosynthesis; CDP-diacylglycerol from sn-glycerol 3-phosphate: step 3/3.</text>
</comment>
<comment type="catalytic activity">
    <reaction evidence="1 18">
        <text>a 1,2-diacyl-sn-glycero-3-phosphate + CTP + H(+) = a CDP-1,2-diacyl-sn-glycerol + diphosphate</text>
        <dbReference type="Rhea" id="RHEA:16229"/>
        <dbReference type="ChEBI" id="CHEBI:15378"/>
        <dbReference type="ChEBI" id="CHEBI:33019"/>
        <dbReference type="ChEBI" id="CHEBI:37563"/>
        <dbReference type="ChEBI" id="CHEBI:58332"/>
        <dbReference type="ChEBI" id="CHEBI:58608"/>
        <dbReference type="EC" id="2.7.7.41"/>
    </reaction>
</comment>
<protein>
    <recommendedName>
        <fullName evidence="7 18">Phosphatidate cytidylyltransferase</fullName>
        <ecNumber evidence="6 18">2.7.7.41</ecNumber>
    </recommendedName>
</protein>
<keyword evidence="9" id="KW-0444">Lipid biosynthesis</keyword>
<evidence type="ECO:0000256" key="13">
    <source>
        <dbReference type="ARBA" id="ARBA00022989"/>
    </source>
</evidence>
<feature type="coiled-coil region" evidence="19">
    <location>
        <begin position="88"/>
        <end position="119"/>
    </location>
</feature>
<name>A0A7W4YG67_9MICO</name>
<accession>A0A7W4YG67</accession>
<evidence type="ECO:0000256" key="5">
    <source>
        <dbReference type="ARBA" id="ARBA00010185"/>
    </source>
</evidence>
<feature type="region of interest" description="Disordered" evidence="20">
    <location>
        <begin position="1"/>
        <end position="76"/>
    </location>
</feature>
<dbReference type="PROSITE" id="PS01315">
    <property type="entry name" value="CDS"/>
    <property type="match status" value="1"/>
</dbReference>
<dbReference type="GO" id="GO:0016024">
    <property type="term" value="P:CDP-diacylglycerol biosynthetic process"/>
    <property type="evidence" value="ECO:0007669"/>
    <property type="project" value="UniProtKB-UniPathway"/>
</dbReference>
<keyword evidence="10 18" id="KW-0808">Transferase</keyword>
<dbReference type="PANTHER" id="PTHR46382">
    <property type="entry name" value="PHOSPHATIDATE CYTIDYLYLTRANSFERASE"/>
    <property type="match status" value="1"/>
</dbReference>
<feature type="transmembrane region" description="Helical" evidence="21">
    <location>
        <begin position="262"/>
        <end position="281"/>
    </location>
</feature>
<evidence type="ECO:0000256" key="11">
    <source>
        <dbReference type="ARBA" id="ARBA00022692"/>
    </source>
</evidence>
<evidence type="ECO:0000256" key="2">
    <source>
        <dbReference type="ARBA" id="ARBA00004651"/>
    </source>
</evidence>
<evidence type="ECO:0000313" key="23">
    <source>
        <dbReference type="Proteomes" id="UP000545286"/>
    </source>
</evidence>
<dbReference type="PANTHER" id="PTHR46382:SF1">
    <property type="entry name" value="PHOSPHATIDATE CYTIDYLYLTRANSFERASE"/>
    <property type="match status" value="1"/>
</dbReference>
<comment type="subcellular location">
    <subcellularLocation>
        <location evidence="2">Cell membrane</location>
        <topology evidence="2">Multi-pass membrane protein</topology>
    </subcellularLocation>
</comment>
<evidence type="ECO:0000256" key="20">
    <source>
        <dbReference type="SAM" id="MobiDB-lite"/>
    </source>
</evidence>
<feature type="compositionally biased region" description="Basic and acidic residues" evidence="20">
    <location>
        <begin position="11"/>
        <end position="28"/>
    </location>
</feature>
<evidence type="ECO:0000256" key="4">
    <source>
        <dbReference type="ARBA" id="ARBA00005189"/>
    </source>
</evidence>
<keyword evidence="15 21" id="KW-0472">Membrane</keyword>
<gene>
    <name evidence="22" type="ORF">FHX72_001873</name>
</gene>
<sequence length="396" mass="42223">MSTTGSDGADPGEHPDQVVRESAAESEAHGTASAFGSAAAEDEGETAPVTGDPSAAGELPVMANGEAAPPLTPLRAQSRLGDTGANILHDLESRAQHARTQVREQRDKLRARNDAINARSGRNLAFAVLFGVVLGAMLISSLIFIKELFIPFAIAMVVFATIELASAMRGAGRDVPRIPLVAAAVAIIPAAYYFEVVGQWIALLVGVFVVTVWRLVEASVSSNRPPRKAVWADFLAAALILIYVSYLGSFTVLLTAQEDGQWWVLGFLIIVVAVDVGAYVFGLNFGKHKLAPKISPGKTWEGFAGAALTSVVVGILVSIFLLDQAWWFGLVIGPLLLITATAGDLTESMIKRDLKIKDMSSWLPGHGGFFDRIDSILPSGAMAFALYFWSADTTLW</sequence>
<evidence type="ECO:0000256" key="21">
    <source>
        <dbReference type="SAM" id="Phobius"/>
    </source>
</evidence>
<evidence type="ECO:0000313" key="22">
    <source>
        <dbReference type="EMBL" id="MBB2957736.1"/>
    </source>
</evidence>
<comment type="caution">
    <text evidence="22">The sequence shown here is derived from an EMBL/GenBank/DDBJ whole genome shotgun (WGS) entry which is preliminary data.</text>
</comment>
<evidence type="ECO:0000256" key="12">
    <source>
        <dbReference type="ARBA" id="ARBA00022695"/>
    </source>
</evidence>
<evidence type="ECO:0000256" key="18">
    <source>
        <dbReference type="RuleBase" id="RU003938"/>
    </source>
</evidence>
<evidence type="ECO:0000256" key="9">
    <source>
        <dbReference type="ARBA" id="ARBA00022516"/>
    </source>
</evidence>
<feature type="transmembrane region" description="Helical" evidence="21">
    <location>
        <begin position="326"/>
        <end position="345"/>
    </location>
</feature>
<dbReference type="GO" id="GO:0004605">
    <property type="term" value="F:phosphatidate cytidylyltransferase activity"/>
    <property type="evidence" value="ECO:0007669"/>
    <property type="project" value="UniProtKB-EC"/>
</dbReference>
<comment type="similarity">
    <text evidence="5 18">Belongs to the CDS family.</text>
</comment>
<dbReference type="Proteomes" id="UP000545286">
    <property type="component" value="Unassembled WGS sequence"/>
</dbReference>
<evidence type="ECO:0000256" key="17">
    <source>
        <dbReference type="ARBA" id="ARBA00023264"/>
    </source>
</evidence>
<comment type="pathway">
    <text evidence="4">Lipid metabolism.</text>
</comment>